<feature type="compositionally biased region" description="Polar residues" evidence="1">
    <location>
        <begin position="126"/>
        <end position="136"/>
    </location>
</feature>
<name>A0A179FSX0_METCM</name>
<dbReference type="STRING" id="1380566.A0A179FSX0"/>
<protein>
    <submittedName>
        <fullName evidence="2">Glycine-rich cell wall structural protein 1</fullName>
    </submittedName>
</protein>
<feature type="region of interest" description="Disordered" evidence="1">
    <location>
        <begin position="1"/>
        <end position="233"/>
    </location>
</feature>
<dbReference type="KEGG" id="pchm:VFPPC_13648"/>
<feature type="compositionally biased region" description="Basic and acidic residues" evidence="1">
    <location>
        <begin position="214"/>
        <end position="227"/>
    </location>
</feature>
<sequence length="233" mass="24229">METISSMAHTAAKAVWGDGTEHDEPASGVQGDVSKGEPYDGGNIDPQDQERRDSKFTSDVETPLKETETSKKHTETVESSTGAAADGATDEPNSTSTEGDDKPSSLGEAPKPLAAIAKEHGGDAGNIQTESESSSAKSKDTNTSEAKEEDHESKGTGEQYVKTTGLAADGGDFDATKPGAGREADRLMEAKGVDREGGAEQPKPDSSSSGSGGKDGKPSLKERIKDKLHIHKS</sequence>
<feature type="compositionally biased region" description="Basic and acidic residues" evidence="1">
    <location>
        <begin position="180"/>
        <end position="198"/>
    </location>
</feature>
<evidence type="ECO:0000313" key="2">
    <source>
        <dbReference type="EMBL" id="OAQ68231.1"/>
    </source>
</evidence>
<dbReference type="GeneID" id="28855416"/>
<keyword evidence="3" id="KW-1185">Reference proteome</keyword>
<gene>
    <name evidence="2" type="ORF">VFPPC_13648</name>
</gene>
<accession>A0A179FSX0</accession>
<feature type="compositionally biased region" description="Basic and acidic residues" evidence="1">
    <location>
        <begin position="137"/>
        <end position="155"/>
    </location>
</feature>
<reference evidence="2 3" key="1">
    <citation type="journal article" date="2016" name="PLoS Pathog.">
        <title>Biosynthesis of antibiotic leucinostatins in bio-control fungus Purpureocillium lilacinum and their inhibition on phytophthora revealed by genome mining.</title>
        <authorList>
            <person name="Wang G."/>
            <person name="Liu Z."/>
            <person name="Lin R."/>
            <person name="Li E."/>
            <person name="Mao Z."/>
            <person name="Ling J."/>
            <person name="Yang Y."/>
            <person name="Yin W.B."/>
            <person name="Xie B."/>
        </authorList>
    </citation>
    <scope>NUCLEOTIDE SEQUENCE [LARGE SCALE GENOMIC DNA]</scope>
    <source>
        <strain evidence="2">170</strain>
    </source>
</reference>
<comment type="caution">
    <text evidence="2">The sequence shown here is derived from an EMBL/GenBank/DDBJ whole genome shotgun (WGS) entry which is preliminary data.</text>
</comment>
<dbReference type="EMBL" id="LSBJ02000003">
    <property type="protein sequence ID" value="OAQ68231.1"/>
    <property type="molecule type" value="Genomic_DNA"/>
</dbReference>
<proteinExistence type="predicted"/>
<dbReference type="OrthoDB" id="5388207at2759"/>
<feature type="compositionally biased region" description="Basic and acidic residues" evidence="1">
    <location>
        <begin position="48"/>
        <end position="76"/>
    </location>
</feature>
<dbReference type="Proteomes" id="UP000078397">
    <property type="component" value="Unassembled WGS sequence"/>
</dbReference>
<evidence type="ECO:0000256" key="1">
    <source>
        <dbReference type="SAM" id="MobiDB-lite"/>
    </source>
</evidence>
<evidence type="ECO:0000313" key="3">
    <source>
        <dbReference type="Proteomes" id="UP000078397"/>
    </source>
</evidence>
<dbReference type="AlphaFoldDB" id="A0A179FSX0"/>
<dbReference type="RefSeq" id="XP_018145081.1">
    <property type="nucleotide sequence ID" value="XM_018291422.1"/>
</dbReference>
<organism evidence="2 3">
    <name type="scientific">Pochonia chlamydosporia 170</name>
    <dbReference type="NCBI Taxonomy" id="1380566"/>
    <lineage>
        <taxon>Eukaryota</taxon>
        <taxon>Fungi</taxon>
        <taxon>Dikarya</taxon>
        <taxon>Ascomycota</taxon>
        <taxon>Pezizomycotina</taxon>
        <taxon>Sordariomycetes</taxon>
        <taxon>Hypocreomycetidae</taxon>
        <taxon>Hypocreales</taxon>
        <taxon>Clavicipitaceae</taxon>
        <taxon>Pochonia</taxon>
    </lineage>
</organism>